<dbReference type="Proteomes" id="UP000478208">
    <property type="component" value="Unassembled WGS sequence"/>
</dbReference>
<proteinExistence type="predicted"/>
<name>A0A6L6U820_9FLAO</name>
<dbReference type="AlphaFoldDB" id="A0A6L6U820"/>
<dbReference type="InterPro" id="IPR001214">
    <property type="entry name" value="SET_dom"/>
</dbReference>
<dbReference type="SUPFAM" id="SSF82199">
    <property type="entry name" value="SET domain"/>
    <property type="match status" value="1"/>
</dbReference>
<accession>A0A6L6U820</accession>
<dbReference type="Pfam" id="PF00856">
    <property type="entry name" value="SET"/>
    <property type="match status" value="1"/>
</dbReference>
<keyword evidence="3" id="KW-1185">Reference proteome</keyword>
<dbReference type="Gene3D" id="2.170.270.10">
    <property type="entry name" value="SET domain"/>
    <property type="match status" value="1"/>
</dbReference>
<keyword evidence="2" id="KW-0808">Transferase</keyword>
<protein>
    <submittedName>
        <fullName evidence="2">SET domain-containing protein-lysine N-methyltransferase</fullName>
    </submittedName>
</protein>
<dbReference type="PROSITE" id="PS50280">
    <property type="entry name" value="SET"/>
    <property type="match status" value="1"/>
</dbReference>
<evidence type="ECO:0000313" key="2">
    <source>
        <dbReference type="EMBL" id="MUU78159.1"/>
    </source>
</evidence>
<feature type="domain" description="SET" evidence="1">
    <location>
        <begin position="10"/>
        <end position="130"/>
    </location>
</feature>
<dbReference type="EMBL" id="WOWS01000002">
    <property type="protein sequence ID" value="MUU78159.1"/>
    <property type="molecule type" value="Genomic_DNA"/>
</dbReference>
<dbReference type="InterPro" id="IPR046341">
    <property type="entry name" value="SET_dom_sf"/>
</dbReference>
<gene>
    <name evidence="2" type="ORF">GN138_06855</name>
</gene>
<dbReference type="GO" id="GO:0032259">
    <property type="term" value="P:methylation"/>
    <property type="evidence" value="ECO:0007669"/>
    <property type="project" value="UniProtKB-KW"/>
</dbReference>
<reference evidence="2 3" key="1">
    <citation type="submission" date="2019-12" db="EMBL/GenBank/DDBJ databases">
        <authorList>
            <person name="Li J."/>
        </authorList>
    </citation>
    <scope>NUCLEOTIDE SEQUENCE [LARGE SCALE GENOMIC DNA]</scope>
    <source>
        <strain evidence="2 3">HL2-2</strain>
    </source>
</reference>
<evidence type="ECO:0000313" key="3">
    <source>
        <dbReference type="Proteomes" id="UP000478208"/>
    </source>
</evidence>
<evidence type="ECO:0000259" key="1">
    <source>
        <dbReference type="PROSITE" id="PS50280"/>
    </source>
</evidence>
<keyword evidence="2" id="KW-0489">Methyltransferase</keyword>
<organism evidence="2 3">
    <name type="scientific">Winogradskyella endarachnes</name>
    <dbReference type="NCBI Taxonomy" id="2681965"/>
    <lineage>
        <taxon>Bacteria</taxon>
        <taxon>Pseudomonadati</taxon>
        <taxon>Bacteroidota</taxon>
        <taxon>Flavobacteriia</taxon>
        <taxon>Flavobacteriales</taxon>
        <taxon>Flavobacteriaceae</taxon>
        <taxon>Winogradskyella</taxon>
    </lineage>
</organism>
<sequence length="139" mass="15772">MNLNIIEASESDYLYTETSQIQNAGKGLFTAIDIFEDEIIALFKGDIINNLEAEQRAQRNEDRYFINLLDGSIMDSMHTDCFAKYANDAEGLIESPFKNNAIITLNDNDKVCIKAARNIDAGEEIFCSYGEPYWKKHSN</sequence>
<comment type="caution">
    <text evidence="2">The sequence shown here is derived from an EMBL/GenBank/DDBJ whole genome shotgun (WGS) entry which is preliminary data.</text>
</comment>
<dbReference type="GO" id="GO:0008168">
    <property type="term" value="F:methyltransferase activity"/>
    <property type="evidence" value="ECO:0007669"/>
    <property type="project" value="UniProtKB-KW"/>
</dbReference>